<keyword evidence="1" id="KW-0175">Coiled coil</keyword>
<dbReference type="SUPFAM" id="SSF81606">
    <property type="entry name" value="PP2C-like"/>
    <property type="match status" value="1"/>
</dbReference>
<evidence type="ECO:0000256" key="1">
    <source>
        <dbReference type="SAM" id="Coils"/>
    </source>
</evidence>
<dbReference type="InterPro" id="IPR015655">
    <property type="entry name" value="PP2C"/>
</dbReference>
<gene>
    <name evidence="3" type="ORF">OTI717_LOCUS28733</name>
</gene>
<accession>A0A819NEJ5</accession>
<feature type="domain" description="PPM-type phosphatase" evidence="2">
    <location>
        <begin position="92"/>
        <end position="196"/>
    </location>
</feature>
<dbReference type="Gene3D" id="3.60.40.10">
    <property type="entry name" value="PPM-type phosphatase domain"/>
    <property type="match status" value="1"/>
</dbReference>
<sequence>DNVHHFHLSAVFNEIESLQTQINQLKIRLTAQQIERAYIKRLSTHDDTQPVTTNETIPGVPIDHEQLIRFLVKYFLHSLEPEILRNTIKTDKQKILSAKITNLIDPEQIYLINIDDSRTIIFSNGELILAYTEDHKLNDSAEQERIHEAVGKISETCADDVLRVENQLAMTHVLGDFEMDKHIIPPTADIVEYPRNSLGAFVFFYI</sequence>
<dbReference type="PANTHER" id="PTHR47992">
    <property type="entry name" value="PROTEIN PHOSPHATASE"/>
    <property type="match status" value="1"/>
</dbReference>
<feature type="non-terminal residue" evidence="3">
    <location>
        <position position="1"/>
    </location>
</feature>
<dbReference type="AlphaFoldDB" id="A0A819NEJ5"/>
<dbReference type="InterPro" id="IPR036457">
    <property type="entry name" value="PPM-type-like_dom_sf"/>
</dbReference>
<dbReference type="InterPro" id="IPR001932">
    <property type="entry name" value="PPM-type_phosphatase-like_dom"/>
</dbReference>
<evidence type="ECO:0000313" key="4">
    <source>
        <dbReference type="Proteomes" id="UP000663823"/>
    </source>
</evidence>
<dbReference type="EMBL" id="CAJOAX010006941">
    <property type="protein sequence ID" value="CAF3995822.1"/>
    <property type="molecule type" value="Genomic_DNA"/>
</dbReference>
<name>A0A819NEJ5_9BILA</name>
<reference evidence="3" key="1">
    <citation type="submission" date="2021-02" db="EMBL/GenBank/DDBJ databases">
        <authorList>
            <person name="Nowell W R."/>
        </authorList>
    </citation>
    <scope>NUCLEOTIDE SEQUENCE</scope>
</reference>
<evidence type="ECO:0000259" key="2">
    <source>
        <dbReference type="Pfam" id="PF00481"/>
    </source>
</evidence>
<dbReference type="Pfam" id="PF00481">
    <property type="entry name" value="PP2C"/>
    <property type="match status" value="1"/>
</dbReference>
<feature type="coiled-coil region" evidence="1">
    <location>
        <begin position="8"/>
        <end position="35"/>
    </location>
</feature>
<comment type="caution">
    <text evidence="3">The sequence shown here is derived from an EMBL/GenBank/DDBJ whole genome shotgun (WGS) entry which is preliminary data.</text>
</comment>
<dbReference type="GO" id="GO:0004722">
    <property type="term" value="F:protein serine/threonine phosphatase activity"/>
    <property type="evidence" value="ECO:0007669"/>
    <property type="project" value="InterPro"/>
</dbReference>
<dbReference type="Proteomes" id="UP000663823">
    <property type="component" value="Unassembled WGS sequence"/>
</dbReference>
<organism evidence="3 4">
    <name type="scientific">Rotaria sordida</name>
    <dbReference type="NCBI Taxonomy" id="392033"/>
    <lineage>
        <taxon>Eukaryota</taxon>
        <taxon>Metazoa</taxon>
        <taxon>Spiralia</taxon>
        <taxon>Gnathifera</taxon>
        <taxon>Rotifera</taxon>
        <taxon>Eurotatoria</taxon>
        <taxon>Bdelloidea</taxon>
        <taxon>Philodinida</taxon>
        <taxon>Philodinidae</taxon>
        <taxon>Rotaria</taxon>
    </lineage>
</organism>
<protein>
    <recommendedName>
        <fullName evidence="2">PPM-type phosphatase domain-containing protein</fullName>
    </recommendedName>
</protein>
<proteinExistence type="predicted"/>
<evidence type="ECO:0000313" key="3">
    <source>
        <dbReference type="EMBL" id="CAF3995822.1"/>
    </source>
</evidence>